<keyword evidence="1" id="KW-0472">Membrane</keyword>
<feature type="transmembrane region" description="Helical" evidence="1">
    <location>
        <begin position="126"/>
        <end position="145"/>
    </location>
</feature>
<protein>
    <recommendedName>
        <fullName evidence="4">DUF998 domain-containing protein</fullName>
    </recommendedName>
</protein>
<keyword evidence="1" id="KW-1133">Transmembrane helix</keyword>
<evidence type="ECO:0000256" key="1">
    <source>
        <dbReference type="SAM" id="Phobius"/>
    </source>
</evidence>
<feature type="transmembrane region" description="Helical" evidence="1">
    <location>
        <begin position="198"/>
        <end position="220"/>
    </location>
</feature>
<accession>B0TQ67</accession>
<dbReference type="eggNOG" id="ENOG5033GQ5">
    <property type="taxonomic scope" value="Bacteria"/>
</dbReference>
<gene>
    <name evidence="2" type="ordered locus">Shal_3112</name>
</gene>
<reference evidence="2" key="1">
    <citation type="submission" date="2008-01" db="EMBL/GenBank/DDBJ databases">
        <title>Complete sequence of Shewanella halifaxensis HAW-EB4.</title>
        <authorList>
            <consortium name="US DOE Joint Genome Institute"/>
            <person name="Copeland A."/>
            <person name="Lucas S."/>
            <person name="Lapidus A."/>
            <person name="Glavina del Rio T."/>
            <person name="Dalin E."/>
            <person name="Tice H."/>
            <person name="Bruce D."/>
            <person name="Goodwin L."/>
            <person name="Pitluck S."/>
            <person name="Sims D."/>
            <person name="Brettin T."/>
            <person name="Detter J.C."/>
            <person name="Han C."/>
            <person name="Kuske C.R."/>
            <person name="Schmutz J."/>
            <person name="Larimer F."/>
            <person name="Land M."/>
            <person name="Hauser L."/>
            <person name="Kyrpides N."/>
            <person name="Kim E."/>
            <person name="Zhao J.-S."/>
            <person name="Richardson P."/>
        </authorList>
    </citation>
    <scope>NUCLEOTIDE SEQUENCE [LARGE SCALE GENOMIC DNA]</scope>
    <source>
        <strain evidence="2">HAW-EB4</strain>
    </source>
</reference>
<evidence type="ECO:0008006" key="4">
    <source>
        <dbReference type="Google" id="ProtNLM"/>
    </source>
</evidence>
<dbReference type="KEGG" id="shl:Shal_3112"/>
<keyword evidence="3" id="KW-1185">Reference proteome</keyword>
<organism evidence="2 3">
    <name type="scientific">Shewanella halifaxensis (strain HAW-EB4)</name>
    <dbReference type="NCBI Taxonomy" id="458817"/>
    <lineage>
        <taxon>Bacteria</taxon>
        <taxon>Pseudomonadati</taxon>
        <taxon>Pseudomonadota</taxon>
        <taxon>Gammaproteobacteria</taxon>
        <taxon>Alteromonadales</taxon>
        <taxon>Shewanellaceae</taxon>
        <taxon>Shewanella</taxon>
    </lineage>
</organism>
<dbReference type="OrthoDB" id="6398939at2"/>
<dbReference type="Pfam" id="PF06197">
    <property type="entry name" value="DUF998"/>
    <property type="match status" value="1"/>
</dbReference>
<feature type="transmembrane region" description="Helical" evidence="1">
    <location>
        <begin position="58"/>
        <end position="83"/>
    </location>
</feature>
<feature type="transmembrane region" description="Helical" evidence="1">
    <location>
        <begin position="95"/>
        <end position="114"/>
    </location>
</feature>
<feature type="transmembrane region" description="Helical" evidence="1">
    <location>
        <begin position="12"/>
        <end position="38"/>
    </location>
</feature>
<dbReference type="InterPro" id="IPR009339">
    <property type="entry name" value="DUF998"/>
</dbReference>
<dbReference type="Proteomes" id="UP000001317">
    <property type="component" value="Chromosome"/>
</dbReference>
<sequence>MLVKKYNKVSMLAFRFGMLGIFGQVLGLVLSILMFVQFDGKGFNFFYNTLSELGSYGHSYYAVIVNAGLFFGGLCVVLFCLLSLQVGDSAWSYPFLINLGLAYLAFAAMGLFPINVYHLHIIAMKYFFIFGCISLFSYGLYQLFVKESQRSILTLVCALLAFISMASFLLLPLLELGFTDGDRAFYNEMLVEPSRAEIWWPAIIQWISLTTFLLWTCLVIKSRAVGYYSDEKTN</sequence>
<proteinExistence type="predicted"/>
<dbReference type="EMBL" id="CP000931">
    <property type="protein sequence ID" value="ABZ77659.1"/>
    <property type="molecule type" value="Genomic_DNA"/>
</dbReference>
<evidence type="ECO:0000313" key="3">
    <source>
        <dbReference type="Proteomes" id="UP000001317"/>
    </source>
</evidence>
<keyword evidence="1" id="KW-0812">Transmembrane</keyword>
<dbReference type="HOGENOM" id="CLU_1184402_0_0_6"/>
<evidence type="ECO:0000313" key="2">
    <source>
        <dbReference type="EMBL" id="ABZ77659.1"/>
    </source>
</evidence>
<feature type="transmembrane region" description="Helical" evidence="1">
    <location>
        <begin position="152"/>
        <end position="178"/>
    </location>
</feature>
<dbReference type="AlphaFoldDB" id="B0TQ67"/>
<name>B0TQ67_SHEHH</name>